<accession>A0A1W1D2M0</accession>
<proteinExistence type="predicted"/>
<dbReference type="AlphaFoldDB" id="A0A1W1D2M0"/>
<sequence length="108" mass="12791">MKINKNDFLSLWTLLKEKTISLKKFKNKEIVTKLKENGAIKIEAISPTRRRVVLLKQKVENYQMLWFAKKYTNLQTNIPSLSHLIQLIHKHKKCLEQEGLYLLLKDLS</sequence>
<protein>
    <submittedName>
        <fullName evidence="1">Uncharacterized protein</fullName>
    </submittedName>
</protein>
<organism evidence="1">
    <name type="scientific">hydrothermal vent metagenome</name>
    <dbReference type="NCBI Taxonomy" id="652676"/>
    <lineage>
        <taxon>unclassified sequences</taxon>
        <taxon>metagenomes</taxon>
        <taxon>ecological metagenomes</taxon>
    </lineage>
</organism>
<evidence type="ECO:0000313" key="1">
    <source>
        <dbReference type="EMBL" id="SFV74895.1"/>
    </source>
</evidence>
<name>A0A1W1D2M0_9ZZZZ</name>
<dbReference type="EMBL" id="FPHP01000009">
    <property type="protein sequence ID" value="SFV74895.1"/>
    <property type="molecule type" value="Genomic_DNA"/>
</dbReference>
<gene>
    <name evidence="1" type="ORF">MNB_SM-3-1500</name>
</gene>
<reference evidence="1" key="1">
    <citation type="submission" date="2016-10" db="EMBL/GenBank/DDBJ databases">
        <authorList>
            <person name="de Groot N.N."/>
        </authorList>
    </citation>
    <scope>NUCLEOTIDE SEQUENCE</scope>
</reference>